<evidence type="ECO:0000256" key="15">
    <source>
        <dbReference type="ARBA" id="ARBA00023098"/>
    </source>
</evidence>
<keyword evidence="17" id="KW-0998">Cell outer membrane</keyword>
<dbReference type="PANTHER" id="PTHR40457">
    <property type="entry name" value="PHOSPHOLIPASE A1"/>
    <property type="match status" value="1"/>
</dbReference>
<sequence>MRKILFLAAVFINLVFANDFYEKALKFEQNGDYKNAMKYYKLAAQENQKNQNSTNLADKNSPNNKLVIYKLSSEKGLVVDENLTKFAHDNKENASKKSLETSDISTKQSAKVQEETQDDRYFGIKSYEPIYLAWAYDFNGKKDRDLKELKFQISFEKPLFTDLIGLDETLSFAYTQTSWWQIYEESAPFRTTNYRPELFLTIPTELGAMQYTRVGFMHESNGEGAQDSRSWNRAYLQTNFKFGNFELTPRVWYAFAFDSTNEDIHNYLGYGDLRASYKYGNQKFSAIWRNNLHFDSSNRGAFGLDWSFPLFNSGLFGYVQYFSGYGESLADYDKSVDKIAVGVAFSR</sequence>
<evidence type="ECO:0000256" key="2">
    <source>
        <dbReference type="ARBA" id="ARBA00001604"/>
    </source>
</evidence>
<keyword evidence="16" id="KW-0472">Membrane</keyword>
<dbReference type="EC" id="3.1.1.32" evidence="6"/>
<feature type="chain" id="PRO_5039939903" description="Phosphatidylcholine 1-acylhydrolase" evidence="21">
    <location>
        <begin position="18"/>
        <end position="347"/>
    </location>
</feature>
<keyword evidence="10 20" id="KW-0479">Metal-binding</keyword>
<dbReference type="RefSeq" id="WP_075540013.1">
    <property type="nucleotide sequence ID" value="NZ_CP053844.1"/>
</dbReference>
<evidence type="ECO:0000256" key="3">
    <source>
        <dbReference type="ARBA" id="ARBA00004571"/>
    </source>
</evidence>
<dbReference type="OrthoDB" id="188433at2"/>
<comment type="subunit">
    <text evidence="5">Homodimer; dimerization is reversible, and the dimeric form is the active one.</text>
</comment>
<dbReference type="InterPro" id="IPR003187">
    <property type="entry name" value="PLipase_A1"/>
</dbReference>
<dbReference type="GO" id="GO:0004623">
    <property type="term" value="F:phospholipase A2 activity"/>
    <property type="evidence" value="ECO:0007669"/>
    <property type="project" value="UniProtKB-EC"/>
</dbReference>
<evidence type="ECO:0000256" key="4">
    <source>
        <dbReference type="ARBA" id="ARBA00010525"/>
    </source>
</evidence>
<dbReference type="GO" id="GO:0046872">
    <property type="term" value="F:metal ion binding"/>
    <property type="evidence" value="ECO:0007669"/>
    <property type="project" value="UniProtKB-KW"/>
</dbReference>
<dbReference type="Pfam" id="PF02253">
    <property type="entry name" value="PLA1"/>
    <property type="match status" value="1"/>
</dbReference>
<evidence type="ECO:0000256" key="12">
    <source>
        <dbReference type="ARBA" id="ARBA00022801"/>
    </source>
</evidence>
<evidence type="ECO:0000313" key="22">
    <source>
        <dbReference type="EMBL" id="CZE46716.1"/>
    </source>
</evidence>
<name>A0A128ECJ5_9BACT</name>
<dbReference type="EC" id="3.1.1.4" evidence="7"/>
<proteinExistence type="inferred from homology"/>
<protein>
    <recommendedName>
        <fullName evidence="18">Phosphatidylcholine 1-acylhydrolase</fullName>
        <ecNumber evidence="6">3.1.1.32</ecNumber>
        <ecNumber evidence="7">3.1.1.4</ecNumber>
    </recommendedName>
</protein>
<accession>A0A128ECJ5</accession>
<evidence type="ECO:0000256" key="7">
    <source>
        <dbReference type="ARBA" id="ARBA00013278"/>
    </source>
</evidence>
<comment type="subcellular location">
    <subcellularLocation>
        <location evidence="3">Cell outer membrane</location>
        <topology evidence="3">Multi-pass membrane protein</topology>
    </subcellularLocation>
</comment>
<dbReference type="EMBL" id="FIZP01000001">
    <property type="protein sequence ID" value="CZE46716.1"/>
    <property type="molecule type" value="Genomic_DNA"/>
</dbReference>
<keyword evidence="12 22" id="KW-0378">Hydrolase</keyword>
<feature type="active site" description="Proton acceptor" evidence="19">
    <location>
        <position position="218"/>
    </location>
</feature>
<keyword evidence="9" id="KW-0812">Transmembrane</keyword>
<feature type="signal peptide" evidence="21">
    <location>
        <begin position="1"/>
        <end position="17"/>
    </location>
</feature>
<dbReference type="GO" id="GO:0016042">
    <property type="term" value="P:lipid catabolic process"/>
    <property type="evidence" value="ECO:0007669"/>
    <property type="project" value="UniProtKB-KW"/>
</dbReference>
<organism evidence="22 23">
    <name type="scientific">Campylobacter geochelonis</name>
    <dbReference type="NCBI Taxonomy" id="1780362"/>
    <lineage>
        <taxon>Bacteria</taxon>
        <taxon>Pseudomonadati</taxon>
        <taxon>Campylobacterota</taxon>
        <taxon>Epsilonproteobacteria</taxon>
        <taxon>Campylobacterales</taxon>
        <taxon>Campylobacteraceae</taxon>
        <taxon>Campylobacter</taxon>
    </lineage>
</organism>
<comment type="similarity">
    <text evidence="4">Belongs to the phospholipase A1 family.</text>
</comment>
<keyword evidence="8" id="KW-1134">Transmembrane beta strand</keyword>
<comment type="catalytic activity">
    <reaction evidence="2">
        <text>a 1,2-diacyl-sn-glycero-3-phosphocholine + H2O = a 1-acyl-sn-glycero-3-phosphocholine + a fatty acid + H(+)</text>
        <dbReference type="Rhea" id="RHEA:15801"/>
        <dbReference type="ChEBI" id="CHEBI:15377"/>
        <dbReference type="ChEBI" id="CHEBI:15378"/>
        <dbReference type="ChEBI" id="CHEBI:28868"/>
        <dbReference type="ChEBI" id="CHEBI:57643"/>
        <dbReference type="ChEBI" id="CHEBI:58168"/>
        <dbReference type="EC" id="3.1.1.4"/>
    </reaction>
</comment>
<evidence type="ECO:0000256" key="20">
    <source>
        <dbReference type="PIRSR" id="PIRSR603187-2"/>
    </source>
</evidence>
<comment type="cofactor">
    <cofactor evidence="20">
        <name>Ca(2+)</name>
        <dbReference type="ChEBI" id="CHEBI:29108"/>
    </cofactor>
    <text evidence="20">Binds 1 Ca(2+) ion per monomer.</text>
</comment>
<gene>
    <name evidence="22" type="ORF">ERS672216_00518</name>
</gene>
<keyword evidence="13 20" id="KW-0106">Calcium</keyword>
<evidence type="ECO:0000256" key="6">
    <source>
        <dbReference type="ARBA" id="ARBA00013179"/>
    </source>
</evidence>
<evidence type="ECO:0000256" key="13">
    <source>
        <dbReference type="ARBA" id="ARBA00022837"/>
    </source>
</evidence>
<dbReference type="AlphaFoldDB" id="A0A128ECJ5"/>
<dbReference type="SUPFAM" id="SSF56931">
    <property type="entry name" value="Outer membrane phospholipase A (OMPLA)"/>
    <property type="match status" value="1"/>
</dbReference>
<evidence type="ECO:0000256" key="5">
    <source>
        <dbReference type="ARBA" id="ARBA00011702"/>
    </source>
</evidence>
<evidence type="ECO:0000256" key="11">
    <source>
        <dbReference type="ARBA" id="ARBA00022729"/>
    </source>
</evidence>
<keyword evidence="11 21" id="KW-0732">Signal</keyword>
<evidence type="ECO:0000313" key="23">
    <source>
        <dbReference type="Proteomes" id="UP000069632"/>
    </source>
</evidence>
<dbReference type="GO" id="GO:0009279">
    <property type="term" value="C:cell outer membrane"/>
    <property type="evidence" value="ECO:0007669"/>
    <property type="project" value="UniProtKB-SubCell"/>
</dbReference>
<evidence type="ECO:0000256" key="17">
    <source>
        <dbReference type="ARBA" id="ARBA00023237"/>
    </source>
</evidence>
<feature type="binding site" description="in dimeric form" evidence="20">
    <location>
        <position position="186"/>
    </location>
    <ligand>
        <name>Ca(2+)</name>
        <dbReference type="ChEBI" id="CHEBI:29108"/>
        <label>1</label>
    </ligand>
</feature>
<dbReference type="Proteomes" id="UP000069632">
    <property type="component" value="Unassembled WGS sequence"/>
</dbReference>
<keyword evidence="23" id="KW-1185">Reference proteome</keyword>
<dbReference type="PANTHER" id="PTHR40457:SF1">
    <property type="entry name" value="PHOSPHOLIPASE A1"/>
    <property type="match status" value="1"/>
</dbReference>
<keyword evidence="15" id="KW-0443">Lipid metabolism</keyword>
<evidence type="ECO:0000256" key="1">
    <source>
        <dbReference type="ARBA" id="ARBA00000111"/>
    </source>
</evidence>
<comment type="catalytic activity">
    <reaction evidence="1">
        <text>a 1,2-diacyl-sn-glycero-3-phosphocholine + H2O = a 2-acyl-sn-glycero-3-phosphocholine + a fatty acid + H(+)</text>
        <dbReference type="Rhea" id="RHEA:18689"/>
        <dbReference type="ChEBI" id="CHEBI:15377"/>
        <dbReference type="ChEBI" id="CHEBI:15378"/>
        <dbReference type="ChEBI" id="CHEBI:28868"/>
        <dbReference type="ChEBI" id="CHEBI:57643"/>
        <dbReference type="ChEBI" id="CHEBI:57875"/>
        <dbReference type="EC" id="3.1.1.32"/>
    </reaction>
</comment>
<keyword evidence="14" id="KW-0442">Lipid degradation</keyword>
<evidence type="ECO:0000256" key="9">
    <source>
        <dbReference type="ARBA" id="ARBA00022692"/>
    </source>
</evidence>
<feature type="binding site" description="in dimeric form" evidence="20">
    <location>
        <position position="228"/>
    </location>
    <ligand>
        <name>Ca(2+)</name>
        <dbReference type="ChEBI" id="CHEBI:29108"/>
        <label>1</label>
    </ligand>
</feature>
<evidence type="ECO:0000256" key="8">
    <source>
        <dbReference type="ARBA" id="ARBA00022452"/>
    </source>
</evidence>
<evidence type="ECO:0000256" key="19">
    <source>
        <dbReference type="PIRSR" id="PIRSR603187-1"/>
    </source>
</evidence>
<evidence type="ECO:0000256" key="21">
    <source>
        <dbReference type="SAM" id="SignalP"/>
    </source>
</evidence>
<feature type="active site" description="Nucleophile" evidence="19">
    <location>
        <position position="220"/>
    </location>
</feature>
<evidence type="ECO:0000256" key="14">
    <source>
        <dbReference type="ARBA" id="ARBA00022963"/>
    </source>
</evidence>
<dbReference type="PRINTS" id="PR01486">
    <property type="entry name" value="PHPHLIPASEA1"/>
</dbReference>
<dbReference type="InterPro" id="IPR036541">
    <property type="entry name" value="PLipase_A1_sf"/>
</dbReference>
<evidence type="ECO:0000256" key="10">
    <source>
        <dbReference type="ARBA" id="ARBA00022723"/>
    </source>
</evidence>
<evidence type="ECO:0000256" key="16">
    <source>
        <dbReference type="ARBA" id="ARBA00023136"/>
    </source>
</evidence>
<dbReference type="GO" id="GO:0008970">
    <property type="term" value="F:phospholipase A1 activity"/>
    <property type="evidence" value="ECO:0007669"/>
    <property type="project" value="UniProtKB-EC"/>
</dbReference>
<reference evidence="22 23" key="1">
    <citation type="submission" date="2016-02" db="EMBL/GenBank/DDBJ databases">
        <authorList>
            <consortium name="Pathogen Informatics"/>
        </authorList>
    </citation>
    <scope>NUCLEOTIDE SEQUENCE [LARGE SCALE GENOMIC DNA]</scope>
    <source>
        <strain evidence="22 23">RC20</strain>
    </source>
</reference>
<dbReference type="Gene3D" id="2.40.230.10">
    <property type="entry name" value="Phospholipase A1"/>
    <property type="match status" value="1"/>
</dbReference>
<evidence type="ECO:0000256" key="18">
    <source>
        <dbReference type="ARBA" id="ARBA00032375"/>
    </source>
</evidence>